<dbReference type="GO" id="GO:0022857">
    <property type="term" value="F:transmembrane transporter activity"/>
    <property type="evidence" value="ECO:0007669"/>
    <property type="project" value="InterPro"/>
</dbReference>
<keyword evidence="4 7" id="KW-0812">Transmembrane</keyword>
<dbReference type="InterPro" id="IPR036259">
    <property type="entry name" value="MFS_trans_sf"/>
</dbReference>
<reference evidence="9 10" key="1">
    <citation type="submission" date="2016-03" db="EMBL/GenBank/DDBJ databases">
        <title>Genome sequence of Rhodococcus kyotonensis KB10.</title>
        <authorList>
            <person name="Jeong H."/>
            <person name="Hong C.E."/>
            <person name="Jo S.H."/>
            <person name="Park J.M."/>
        </authorList>
    </citation>
    <scope>NUCLEOTIDE SEQUENCE [LARGE SCALE GENOMIC DNA]</scope>
    <source>
        <strain evidence="9 10">KB10</strain>
    </source>
</reference>
<dbReference type="Gene3D" id="1.20.1250.20">
    <property type="entry name" value="MFS general substrate transporter like domains"/>
    <property type="match status" value="1"/>
</dbReference>
<feature type="transmembrane region" description="Helical" evidence="7">
    <location>
        <begin position="263"/>
        <end position="281"/>
    </location>
</feature>
<feature type="transmembrane region" description="Helical" evidence="7">
    <location>
        <begin position="356"/>
        <end position="374"/>
    </location>
</feature>
<proteinExistence type="predicted"/>
<dbReference type="AlphaFoldDB" id="A0A177Y7W2"/>
<keyword evidence="10" id="KW-1185">Reference proteome</keyword>
<feature type="transmembrane region" description="Helical" evidence="7">
    <location>
        <begin position="380"/>
        <end position="404"/>
    </location>
</feature>
<dbReference type="PANTHER" id="PTHR23517">
    <property type="entry name" value="RESISTANCE PROTEIN MDTM, PUTATIVE-RELATED-RELATED"/>
    <property type="match status" value="1"/>
</dbReference>
<dbReference type="PROSITE" id="PS50850">
    <property type="entry name" value="MFS"/>
    <property type="match status" value="1"/>
</dbReference>
<dbReference type="InterPro" id="IPR011701">
    <property type="entry name" value="MFS"/>
</dbReference>
<keyword evidence="5 7" id="KW-1133">Transmembrane helix</keyword>
<evidence type="ECO:0000256" key="6">
    <source>
        <dbReference type="ARBA" id="ARBA00023136"/>
    </source>
</evidence>
<protein>
    <submittedName>
        <fullName evidence="9">MFS transporter</fullName>
    </submittedName>
</protein>
<dbReference type="InterPro" id="IPR020846">
    <property type="entry name" value="MFS_dom"/>
</dbReference>
<feature type="transmembrane region" description="Helical" evidence="7">
    <location>
        <begin position="21"/>
        <end position="42"/>
    </location>
</feature>
<keyword evidence="2" id="KW-0813">Transport</keyword>
<accession>A0A177Y7W2</accession>
<dbReference type="Proteomes" id="UP000077519">
    <property type="component" value="Unassembled WGS sequence"/>
</dbReference>
<evidence type="ECO:0000256" key="7">
    <source>
        <dbReference type="SAM" id="Phobius"/>
    </source>
</evidence>
<dbReference type="EMBL" id="LVHI01000040">
    <property type="protein sequence ID" value="OAK51299.1"/>
    <property type="molecule type" value="Genomic_DNA"/>
</dbReference>
<feature type="transmembrane region" description="Helical" evidence="7">
    <location>
        <begin position="293"/>
        <end position="312"/>
    </location>
</feature>
<evidence type="ECO:0000256" key="4">
    <source>
        <dbReference type="ARBA" id="ARBA00022692"/>
    </source>
</evidence>
<dbReference type="SUPFAM" id="SSF103473">
    <property type="entry name" value="MFS general substrate transporter"/>
    <property type="match status" value="1"/>
</dbReference>
<evidence type="ECO:0000256" key="1">
    <source>
        <dbReference type="ARBA" id="ARBA00004651"/>
    </source>
</evidence>
<comment type="subcellular location">
    <subcellularLocation>
        <location evidence="1">Cell membrane</location>
        <topology evidence="1">Multi-pass membrane protein</topology>
    </subcellularLocation>
</comment>
<evidence type="ECO:0000313" key="9">
    <source>
        <dbReference type="EMBL" id="OAK51299.1"/>
    </source>
</evidence>
<dbReference type="Pfam" id="PF07690">
    <property type="entry name" value="MFS_1"/>
    <property type="match status" value="1"/>
</dbReference>
<evidence type="ECO:0000256" key="3">
    <source>
        <dbReference type="ARBA" id="ARBA00022475"/>
    </source>
</evidence>
<feature type="transmembrane region" description="Helical" evidence="7">
    <location>
        <begin position="231"/>
        <end position="257"/>
    </location>
</feature>
<feature type="transmembrane region" description="Helical" evidence="7">
    <location>
        <begin position="158"/>
        <end position="178"/>
    </location>
</feature>
<feature type="transmembrane region" description="Helical" evidence="7">
    <location>
        <begin position="54"/>
        <end position="78"/>
    </location>
</feature>
<organism evidence="9 10">
    <name type="scientific">Rhodococcoides kyotonense</name>
    <dbReference type="NCBI Taxonomy" id="398843"/>
    <lineage>
        <taxon>Bacteria</taxon>
        <taxon>Bacillati</taxon>
        <taxon>Actinomycetota</taxon>
        <taxon>Actinomycetes</taxon>
        <taxon>Mycobacteriales</taxon>
        <taxon>Nocardiaceae</taxon>
        <taxon>Rhodococcoides</taxon>
    </lineage>
</organism>
<feature type="transmembrane region" description="Helical" evidence="7">
    <location>
        <begin position="184"/>
        <end position="210"/>
    </location>
</feature>
<dbReference type="PANTHER" id="PTHR23517:SF13">
    <property type="entry name" value="MAJOR FACILITATOR SUPERFAMILY MFS_1"/>
    <property type="match status" value="1"/>
</dbReference>
<dbReference type="InterPro" id="IPR050171">
    <property type="entry name" value="MFS_Transporters"/>
</dbReference>
<keyword evidence="3" id="KW-1003">Cell membrane</keyword>
<feature type="transmembrane region" description="Helical" evidence="7">
    <location>
        <begin position="90"/>
        <end position="109"/>
    </location>
</feature>
<gene>
    <name evidence="9" type="ORF">A3K89_13515</name>
</gene>
<dbReference type="GO" id="GO:0005886">
    <property type="term" value="C:plasma membrane"/>
    <property type="evidence" value="ECO:0007669"/>
    <property type="project" value="UniProtKB-SubCell"/>
</dbReference>
<evidence type="ECO:0000256" key="5">
    <source>
        <dbReference type="ARBA" id="ARBA00022989"/>
    </source>
</evidence>
<keyword evidence="6 7" id="KW-0472">Membrane</keyword>
<comment type="caution">
    <text evidence="9">The sequence shown here is derived from an EMBL/GenBank/DDBJ whole genome shotgun (WGS) entry which is preliminary data.</text>
</comment>
<name>A0A177Y7W2_9NOCA</name>
<feature type="domain" description="Major facilitator superfamily (MFS) profile" evidence="8">
    <location>
        <begin position="23"/>
        <end position="414"/>
    </location>
</feature>
<sequence>MSHRNSSDFARHAHRCENRRHGVGFWIVAVAFLTAMAFSTAPSPLYPIYQQLNLLSTFTVTVVFAVYALGVVFSLLLVGHVSDLVGRKKILIPALLLELGAAVLFMTSSSLVVLLIARFVTGLGIGILTATATAYLYELHARHRPDRPSHRFDNVSTLANIGGLGVGPLIAGALSQWTDAPLQAPYVVFAVALAAVTVAVVIVPETTVAPSVRIAYRPQRIGVGQGDRPRYIAAATIGFASFAVIGLFTSVATGFVAGTLHQTSRMLSGLILFLVFGAAALSGTSTRRLSPHVKARSGMGAMMAGMAAIMAGSAGQHFVVFVVGGVSAGAGAGILFKSSVATVAAMAVPAARSEALAGLFFVSYLGLSLPVLSVGVTTHFVALSTAISILVGVVLVLLSTVAWFTRGTFVARSK</sequence>
<feature type="transmembrane region" description="Helical" evidence="7">
    <location>
        <begin position="115"/>
        <end position="137"/>
    </location>
</feature>
<evidence type="ECO:0000256" key="2">
    <source>
        <dbReference type="ARBA" id="ARBA00022448"/>
    </source>
</evidence>
<evidence type="ECO:0000313" key="10">
    <source>
        <dbReference type="Proteomes" id="UP000077519"/>
    </source>
</evidence>
<evidence type="ECO:0000259" key="8">
    <source>
        <dbReference type="PROSITE" id="PS50850"/>
    </source>
</evidence>